<dbReference type="InterPro" id="IPR051815">
    <property type="entry name" value="Molybdate_resp_trans_reg"/>
</dbReference>
<sequence>MEKDKPIQWRLRSKIWLEVEGRPVMGEGRMAMLQAIYRHGSIIEASRETGIPYRKMRGAIRDMEKIIGRPLVHAYRGGDDGGGAVLTADALSLIDSFKKFSSDVQKEAGVRL</sequence>
<dbReference type="Gene3D" id="1.10.10.10">
    <property type="entry name" value="Winged helix-like DNA-binding domain superfamily/Winged helix DNA-binding domain"/>
    <property type="match status" value="1"/>
</dbReference>
<comment type="caution">
    <text evidence="2">The sequence shown here is derived from an EMBL/GenBank/DDBJ whole genome shotgun (WGS) entry which is preliminary data.</text>
</comment>
<evidence type="ECO:0000313" key="3">
    <source>
        <dbReference type="Proteomes" id="UP000014977"/>
    </source>
</evidence>
<dbReference type="SUPFAM" id="SSF46785">
    <property type="entry name" value="Winged helix' DNA-binding domain"/>
    <property type="match status" value="1"/>
</dbReference>
<dbReference type="InterPro" id="IPR036390">
    <property type="entry name" value="WH_DNA-bd_sf"/>
</dbReference>
<keyword evidence="3" id="KW-1185">Reference proteome</keyword>
<dbReference type="EMBL" id="ATHJ01000071">
    <property type="protein sequence ID" value="EPR41828.1"/>
    <property type="molecule type" value="Genomic_DNA"/>
</dbReference>
<dbReference type="PANTHER" id="PTHR30432">
    <property type="entry name" value="TRANSCRIPTIONAL REGULATOR MODE"/>
    <property type="match status" value="1"/>
</dbReference>
<reference evidence="2 3" key="1">
    <citation type="journal article" date="2013" name="Genome Announc.">
        <title>Draft genome sequences for three mercury-methylating, sulfate-reducing bacteria.</title>
        <authorList>
            <person name="Brown S.D."/>
            <person name="Hurt R.A.Jr."/>
            <person name="Gilmour C.C."/>
            <person name="Elias D.A."/>
        </authorList>
    </citation>
    <scope>NUCLEOTIDE SEQUENCE [LARGE SCALE GENOMIC DNA]</scope>
    <source>
        <strain evidence="2 3">DSM 2059</strain>
    </source>
</reference>
<dbReference type="Proteomes" id="UP000014977">
    <property type="component" value="Unassembled WGS sequence"/>
</dbReference>
<dbReference type="InterPro" id="IPR000847">
    <property type="entry name" value="LysR_HTH_N"/>
</dbReference>
<evidence type="ECO:0000313" key="2">
    <source>
        <dbReference type="EMBL" id="EPR41828.1"/>
    </source>
</evidence>
<organism evidence="2 3">
    <name type="scientific">Desulfococcus multivorans DSM 2059</name>
    <dbReference type="NCBI Taxonomy" id="1121405"/>
    <lineage>
        <taxon>Bacteria</taxon>
        <taxon>Pseudomonadati</taxon>
        <taxon>Thermodesulfobacteriota</taxon>
        <taxon>Desulfobacteria</taxon>
        <taxon>Desulfobacterales</taxon>
        <taxon>Desulfococcaceae</taxon>
        <taxon>Desulfococcus</taxon>
    </lineage>
</organism>
<dbReference type="Pfam" id="PF00126">
    <property type="entry name" value="HTH_1"/>
    <property type="match status" value="1"/>
</dbReference>
<dbReference type="STRING" id="897.B2D07_00185"/>
<evidence type="ECO:0000259" key="1">
    <source>
        <dbReference type="Pfam" id="PF00126"/>
    </source>
</evidence>
<feature type="domain" description="HTH lysR-type" evidence="1">
    <location>
        <begin position="30"/>
        <end position="89"/>
    </location>
</feature>
<dbReference type="InterPro" id="IPR036388">
    <property type="entry name" value="WH-like_DNA-bd_sf"/>
</dbReference>
<dbReference type="AlphaFoldDB" id="S7VBJ5"/>
<accession>S7VBJ5</accession>
<protein>
    <submittedName>
        <fullName evidence="2">Putative transcriptional regulator, ModE family</fullName>
    </submittedName>
</protein>
<dbReference type="RefSeq" id="WP_020876209.1">
    <property type="nucleotide sequence ID" value="NZ_ATHJ01000071.1"/>
</dbReference>
<dbReference type="GO" id="GO:0003700">
    <property type="term" value="F:DNA-binding transcription factor activity"/>
    <property type="evidence" value="ECO:0007669"/>
    <property type="project" value="InterPro"/>
</dbReference>
<dbReference type="OrthoDB" id="9800709at2"/>
<proteinExistence type="predicted"/>
<dbReference type="eggNOG" id="COG2005">
    <property type="taxonomic scope" value="Bacteria"/>
</dbReference>
<gene>
    <name evidence="2" type="ORF">dsmv_1827</name>
</gene>
<dbReference type="PANTHER" id="PTHR30432:SF1">
    <property type="entry name" value="DNA-BINDING TRANSCRIPTIONAL DUAL REGULATOR MODE"/>
    <property type="match status" value="1"/>
</dbReference>
<name>S7VBJ5_DESML</name>